<dbReference type="EMBL" id="LRBV02000004">
    <property type="status" value="NOT_ANNOTATED_CDS"/>
    <property type="molecule type" value="Genomic_DNA"/>
</dbReference>
<evidence type="ECO:0000256" key="3">
    <source>
        <dbReference type="ARBA" id="ARBA00022737"/>
    </source>
</evidence>
<keyword evidence="4 6" id="KW-0863">Zinc-finger</keyword>
<dbReference type="Proteomes" id="UP000594261">
    <property type="component" value="Chromosome 4"/>
</dbReference>
<dbReference type="GO" id="GO:0000209">
    <property type="term" value="P:protein polyubiquitination"/>
    <property type="evidence" value="ECO:0007669"/>
    <property type="project" value="InterPro"/>
</dbReference>
<dbReference type="InterPro" id="IPR045072">
    <property type="entry name" value="MKRN-like"/>
</dbReference>
<dbReference type="InterPro" id="IPR017907">
    <property type="entry name" value="Znf_RING_CS"/>
</dbReference>
<sequence>MSKRVLCKFFAHGACLKGEHCEFSHDWKDPPHNICTYYQKGLCAYGSRCRYEHVKASRSHSSASSSSTNARQSLVSDIVPPGNSTRSVLGGLTPVPGSPMELSASSRPFIPPTKPAWNQEYGHHDSLDDWDIGEASSIRPSDRPICSFAAAGNCPRGEKCPHLHGDLCPTCGKHCLHPFRPEEREEHLKSCEKKQKHLEALKHSQEIECSVCLERVLSKPTAAERKFGLLSECDHPFCISCIRNWRSSSPTSGMDVNSALRACPICRKLSYFVIPSVIWYSSKEEKQDIVDSYKAKLKSIDCKHFDFGNGNCPFGSSCFYKHKVKPGSYTWRHHRPPPRRPPPRRSGFVDDLFDMFNSIEELTASETALDPMEELTSLEMALLLRDLILDTSDSSSDEEDFYSP</sequence>
<evidence type="ECO:0000256" key="6">
    <source>
        <dbReference type="PROSITE-ProRule" id="PRU00723"/>
    </source>
</evidence>
<dbReference type="SMART" id="SM00184">
    <property type="entry name" value="RING"/>
    <property type="match status" value="1"/>
</dbReference>
<dbReference type="Gramene" id="QL04p007133:mrna">
    <property type="protein sequence ID" value="QL04p007133:mrna"/>
    <property type="gene ID" value="QL04p007133"/>
</dbReference>
<dbReference type="AlphaFoldDB" id="A0A7N2LBA4"/>
<organism evidence="10 11">
    <name type="scientific">Quercus lobata</name>
    <name type="common">Valley oak</name>
    <dbReference type="NCBI Taxonomy" id="97700"/>
    <lineage>
        <taxon>Eukaryota</taxon>
        <taxon>Viridiplantae</taxon>
        <taxon>Streptophyta</taxon>
        <taxon>Embryophyta</taxon>
        <taxon>Tracheophyta</taxon>
        <taxon>Spermatophyta</taxon>
        <taxon>Magnoliopsida</taxon>
        <taxon>eudicotyledons</taxon>
        <taxon>Gunneridae</taxon>
        <taxon>Pentapetalae</taxon>
        <taxon>rosids</taxon>
        <taxon>fabids</taxon>
        <taxon>Fagales</taxon>
        <taxon>Fagaceae</taxon>
        <taxon>Quercus</taxon>
    </lineage>
</organism>
<dbReference type="InParanoid" id="A0A7N2LBA4"/>
<dbReference type="Gene3D" id="1.20.120.1350">
    <property type="entry name" value="Pneumovirus matrix protein 2 (M2), zinc-binding domain"/>
    <property type="match status" value="1"/>
</dbReference>
<dbReference type="PROSITE" id="PS50089">
    <property type="entry name" value="ZF_RING_2"/>
    <property type="match status" value="1"/>
</dbReference>
<dbReference type="CDD" id="cd16521">
    <property type="entry name" value="RING-HC_MKRN"/>
    <property type="match status" value="1"/>
</dbReference>
<dbReference type="InterPro" id="IPR036855">
    <property type="entry name" value="Znf_CCCH_sf"/>
</dbReference>
<evidence type="ECO:0000259" key="9">
    <source>
        <dbReference type="PROSITE" id="PS50103"/>
    </source>
</evidence>
<dbReference type="InterPro" id="IPR001841">
    <property type="entry name" value="Znf_RING"/>
</dbReference>
<dbReference type="KEGG" id="qlo:115986625"/>
<reference evidence="10 11" key="1">
    <citation type="journal article" date="2016" name="G3 (Bethesda)">
        <title>First Draft Assembly and Annotation of the Genome of a California Endemic Oak Quercus lobata Nee (Fagaceae).</title>
        <authorList>
            <person name="Sork V.L."/>
            <person name="Fitz-Gibbon S.T."/>
            <person name="Puiu D."/>
            <person name="Crepeau M."/>
            <person name="Gugger P.F."/>
            <person name="Sherman R."/>
            <person name="Stevens K."/>
            <person name="Langley C.H."/>
            <person name="Pellegrini M."/>
            <person name="Salzberg S.L."/>
        </authorList>
    </citation>
    <scope>NUCLEOTIDE SEQUENCE [LARGE SCALE GENOMIC DNA]</scope>
    <source>
        <strain evidence="10 11">cv. SW786</strain>
    </source>
</reference>
<keyword evidence="2 6" id="KW-0479">Metal-binding</keyword>
<evidence type="ECO:0000256" key="2">
    <source>
        <dbReference type="ARBA" id="ARBA00022723"/>
    </source>
</evidence>
<dbReference type="InterPro" id="IPR000571">
    <property type="entry name" value="Znf_CCCH"/>
</dbReference>
<feature type="domain" description="C3H1-type" evidence="9">
    <location>
        <begin position="29"/>
        <end position="56"/>
    </location>
</feature>
<feature type="zinc finger region" description="C3H1-type" evidence="6">
    <location>
        <begin position="296"/>
        <end position="325"/>
    </location>
</feature>
<dbReference type="SMART" id="SM00356">
    <property type="entry name" value="ZnF_C3H1"/>
    <property type="match status" value="4"/>
</dbReference>
<dbReference type="PANTHER" id="PTHR11224:SF10">
    <property type="entry name" value="IP09428P-RELATED"/>
    <property type="match status" value="1"/>
</dbReference>
<feature type="domain" description="C3H1-type" evidence="9">
    <location>
        <begin position="296"/>
        <end position="325"/>
    </location>
</feature>
<dbReference type="Pfam" id="PF18044">
    <property type="entry name" value="zf-CCCH_4"/>
    <property type="match status" value="1"/>
</dbReference>
<dbReference type="Pfam" id="PF00097">
    <property type="entry name" value="zf-C3HC4"/>
    <property type="match status" value="1"/>
</dbReference>
<dbReference type="Gene3D" id="3.30.1370.210">
    <property type="match status" value="1"/>
</dbReference>
<dbReference type="InterPro" id="IPR018957">
    <property type="entry name" value="Znf_C3HC4_RING-type"/>
</dbReference>
<dbReference type="PROSITE" id="PS00518">
    <property type="entry name" value="ZF_RING_1"/>
    <property type="match status" value="1"/>
</dbReference>
<keyword evidence="1" id="KW-0808">Transferase</keyword>
<keyword evidence="5 6" id="KW-0862">Zinc</keyword>
<dbReference type="GO" id="GO:0061630">
    <property type="term" value="F:ubiquitin protein ligase activity"/>
    <property type="evidence" value="ECO:0007669"/>
    <property type="project" value="UniProtKB-EC"/>
</dbReference>
<dbReference type="OMA" id="CRYFANN"/>
<dbReference type="InterPro" id="IPR041367">
    <property type="entry name" value="Znf-CCCH_4"/>
</dbReference>
<feature type="domain" description="C3H1-type" evidence="9">
    <location>
        <begin position="1"/>
        <end position="28"/>
    </location>
</feature>
<evidence type="ECO:0000256" key="4">
    <source>
        <dbReference type="ARBA" id="ARBA00022771"/>
    </source>
</evidence>
<evidence type="ECO:0000256" key="1">
    <source>
        <dbReference type="ARBA" id="ARBA00022679"/>
    </source>
</evidence>
<feature type="domain" description="RING-type" evidence="8">
    <location>
        <begin position="209"/>
        <end position="267"/>
    </location>
</feature>
<dbReference type="GO" id="GO:0008270">
    <property type="term" value="F:zinc ion binding"/>
    <property type="evidence" value="ECO:0007669"/>
    <property type="project" value="UniProtKB-KW"/>
</dbReference>
<dbReference type="InterPro" id="IPR013083">
    <property type="entry name" value="Znf_RING/FYVE/PHD"/>
</dbReference>
<feature type="zinc finger region" description="C3H1-type" evidence="6">
    <location>
        <begin position="29"/>
        <end position="56"/>
    </location>
</feature>
<dbReference type="PANTHER" id="PTHR11224">
    <property type="entry name" value="MAKORIN-RELATED"/>
    <property type="match status" value="1"/>
</dbReference>
<evidence type="ECO:0000259" key="8">
    <source>
        <dbReference type="PROSITE" id="PS50089"/>
    </source>
</evidence>
<evidence type="ECO:0008006" key="12">
    <source>
        <dbReference type="Google" id="ProtNLM"/>
    </source>
</evidence>
<dbReference type="Gene3D" id="3.30.40.10">
    <property type="entry name" value="Zinc/RING finger domain, C3HC4 (zinc finger)"/>
    <property type="match status" value="1"/>
</dbReference>
<feature type="region of interest" description="Disordered" evidence="7">
    <location>
        <begin position="60"/>
        <end position="80"/>
    </location>
</feature>
<dbReference type="FunCoup" id="A0A7N2LBA4">
    <property type="interactions" value="1475"/>
</dbReference>
<evidence type="ECO:0000256" key="7">
    <source>
        <dbReference type="SAM" id="MobiDB-lite"/>
    </source>
</evidence>
<dbReference type="OrthoDB" id="411372at2759"/>
<protein>
    <recommendedName>
        <fullName evidence="12">RING-type E3 ubiquitin transferase</fullName>
    </recommendedName>
</protein>
<gene>
    <name evidence="10" type="primary">LOC115986625</name>
</gene>
<dbReference type="PROSITE" id="PS50103">
    <property type="entry name" value="ZF_C3H1"/>
    <property type="match status" value="4"/>
</dbReference>
<evidence type="ECO:0000313" key="11">
    <source>
        <dbReference type="Proteomes" id="UP000594261"/>
    </source>
</evidence>
<dbReference type="EnsemblPlants" id="QL04p007133:mrna">
    <property type="protein sequence ID" value="QL04p007133:mrna"/>
    <property type="gene ID" value="QL04p007133"/>
</dbReference>
<feature type="domain" description="C3H1-type" evidence="9">
    <location>
        <begin position="140"/>
        <end position="167"/>
    </location>
</feature>
<dbReference type="Pfam" id="PF14608">
    <property type="entry name" value="zf-CCCH_2"/>
    <property type="match status" value="3"/>
</dbReference>
<proteinExistence type="predicted"/>
<dbReference type="SUPFAM" id="SSF90229">
    <property type="entry name" value="CCCH zinc finger"/>
    <property type="match status" value="2"/>
</dbReference>
<reference evidence="10" key="2">
    <citation type="submission" date="2021-01" db="UniProtKB">
        <authorList>
            <consortium name="EnsemblPlants"/>
        </authorList>
    </citation>
    <scope>IDENTIFICATION</scope>
</reference>
<accession>A0A7N2LBA4</accession>
<keyword evidence="3" id="KW-0677">Repeat</keyword>
<name>A0A7N2LBA4_QUELO</name>
<feature type="zinc finger region" description="C3H1-type" evidence="6">
    <location>
        <begin position="1"/>
        <end position="28"/>
    </location>
</feature>
<keyword evidence="11" id="KW-1185">Reference proteome</keyword>
<dbReference type="SUPFAM" id="SSF57850">
    <property type="entry name" value="RING/U-box"/>
    <property type="match status" value="1"/>
</dbReference>
<dbReference type="RefSeq" id="XP_030965693.1">
    <property type="nucleotide sequence ID" value="XM_031109833.1"/>
</dbReference>
<evidence type="ECO:0000313" key="10">
    <source>
        <dbReference type="EnsemblPlants" id="QL04p007133:mrna"/>
    </source>
</evidence>
<feature type="zinc finger region" description="C3H1-type" evidence="6">
    <location>
        <begin position="140"/>
        <end position="167"/>
    </location>
</feature>
<evidence type="ECO:0000256" key="5">
    <source>
        <dbReference type="ARBA" id="ARBA00022833"/>
    </source>
</evidence>
<dbReference type="GeneID" id="115986625"/>